<dbReference type="SUPFAM" id="SSF48264">
    <property type="entry name" value="Cytochrome P450"/>
    <property type="match status" value="1"/>
</dbReference>
<dbReference type="RefSeq" id="WP_074478330.1">
    <property type="nucleotide sequence ID" value="NZ_FMCT01000017.1"/>
</dbReference>
<keyword evidence="4" id="KW-1185">Reference proteome</keyword>
<dbReference type="GO" id="GO:0005506">
    <property type="term" value="F:iron ion binding"/>
    <property type="evidence" value="ECO:0007669"/>
    <property type="project" value="InterPro"/>
</dbReference>
<dbReference type="Proteomes" id="UP000183585">
    <property type="component" value="Unassembled WGS sequence"/>
</dbReference>
<evidence type="ECO:0000256" key="2">
    <source>
        <dbReference type="SAM" id="MobiDB-lite"/>
    </source>
</evidence>
<dbReference type="Pfam" id="PF00067">
    <property type="entry name" value="p450"/>
    <property type="match status" value="1"/>
</dbReference>
<accession>A0A1C5ARU6</accession>
<proteinExistence type="inferred from homology"/>
<dbReference type="Gene3D" id="1.10.630.10">
    <property type="entry name" value="Cytochrome P450"/>
    <property type="match status" value="1"/>
</dbReference>
<dbReference type="NCBIfam" id="TIGR04515">
    <property type="entry name" value="P450_rel_GT_act"/>
    <property type="match status" value="1"/>
</dbReference>
<dbReference type="InterPro" id="IPR036396">
    <property type="entry name" value="Cyt_P450_sf"/>
</dbReference>
<protein>
    <submittedName>
        <fullName evidence="3">p450-derived glycosyltranferase activator</fullName>
    </submittedName>
</protein>
<organism evidence="3 4">
    <name type="scientific">Micromonospora carbonacea</name>
    <dbReference type="NCBI Taxonomy" id="47853"/>
    <lineage>
        <taxon>Bacteria</taxon>
        <taxon>Bacillati</taxon>
        <taxon>Actinomycetota</taxon>
        <taxon>Actinomycetes</taxon>
        <taxon>Micromonosporales</taxon>
        <taxon>Micromonosporaceae</taxon>
        <taxon>Micromonospora</taxon>
    </lineage>
</organism>
<evidence type="ECO:0000313" key="4">
    <source>
        <dbReference type="Proteomes" id="UP000183585"/>
    </source>
</evidence>
<dbReference type="CDD" id="cd11036">
    <property type="entry name" value="AknT-like"/>
    <property type="match status" value="1"/>
</dbReference>
<reference evidence="4" key="1">
    <citation type="submission" date="2016-06" db="EMBL/GenBank/DDBJ databases">
        <authorList>
            <person name="Varghese N."/>
            <person name="Submissions Spin"/>
        </authorList>
    </citation>
    <scope>NUCLEOTIDE SEQUENCE [LARGE SCALE GENOMIC DNA]</scope>
    <source>
        <strain evidence="4">DSM 43168</strain>
    </source>
</reference>
<dbReference type="GO" id="GO:0004497">
    <property type="term" value="F:monooxygenase activity"/>
    <property type="evidence" value="ECO:0007669"/>
    <property type="project" value="InterPro"/>
</dbReference>
<dbReference type="GO" id="GO:0016705">
    <property type="term" value="F:oxidoreductase activity, acting on paired donors, with incorporation or reduction of molecular oxygen"/>
    <property type="evidence" value="ECO:0007669"/>
    <property type="project" value="InterPro"/>
</dbReference>
<feature type="compositionally biased region" description="Basic and acidic residues" evidence="2">
    <location>
        <begin position="435"/>
        <end position="455"/>
    </location>
</feature>
<evidence type="ECO:0000256" key="1">
    <source>
        <dbReference type="ARBA" id="ARBA00010617"/>
    </source>
</evidence>
<dbReference type="PANTHER" id="PTHR46696">
    <property type="entry name" value="P450, PUTATIVE (EUROFUNG)-RELATED"/>
    <property type="match status" value="1"/>
</dbReference>
<dbReference type="AlphaFoldDB" id="A0A1C5ARU6"/>
<dbReference type="GO" id="GO:0020037">
    <property type="term" value="F:heme binding"/>
    <property type="evidence" value="ECO:0007669"/>
    <property type="project" value="InterPro"/>
</dbReference>
<name>A0A1C5ARU6_9ACTN</name>
<dbReference type="PANTHER" id="PTHR46696:SF1">
    <property type="entry name" value="CYTOCHROME P450 YJIB-RELATED"/>
    <property type="match status" value="1"/>
</dbReference>
<dbReference type="InterPro" id="IPR030958">
    <property type="entry name" value="P450-rel_GT_act"/>
</dbReference>
<dbReference type="EMBL" id="FMCT01000017">
    <property type="protein sequence ID" value="SCF47734.1"/>
    <property type="molecule type" value="Genomic_DNA"/>
</dbReference>
<dbReference type="InterPro" id="IPR001128">
    <property type="entry name" value="Cyt_P450"/>
</dbReference>
<evidence type="ECO:0000313" key="3">
    <source>
        <dbReference type="EMBL" id="SCF47734.1"/>
    </source>
</evidence>
<feature type="region of interest" description="Disordered" evidence="2">
    <location>
        <begin position="218"/>
        <end position="257"/>
    </location>
</feature>
<feature type="region of interest" description="Disordered" evidence="2">
    <location>
        <begin position="433"/>
        <end position="455"/>
    </location>
</feature>
<gene>
    <name evidence="3" type="ORF">GA0070563_1177</name>
</gene>
<sequence length="455" mass="47642">MITVPPDGDPATWARRLQLTRAAQWFAGNHGDPYALILRAETDDPTPYEQRVAAQPLFRSEQLDTWVTGDAALAREVLTDDRFGWLTRAGQRPAERTLPLAGPALDHGPEARRRLDALAGFGGPVLRADAVGARTRVVETTEALLDGIGERFDLAVLARRLVAAVLADLLGVPAARRGRFAEALAAAGRTLDSRLCPQTVATALATVAATAELTDLLGEVPPPPSLSPSAAGSGPPRPSAAGSGPPRPSAAGSWPPLPADDRTAAALALAVGTAEPAITLLCNAVGALLDRPGQWALLGGDLDRSAAVVEETLRCFPPVRLESRVAQQDVTLGGQFLPADSHLVVLVAMANRGPRAATAPNPDAFDPGGSRVPARDVVGLPELAGAGPLIRLVVTTALRTLAEALPTLRRASGGVRWRRSPVLLGHARFPVTRAESGEQRSDDRPAREEATRCAS</sequence>
<comment type="similarity">
    <text evidence="1">Belongs to the cytochrome P450 family.</text>
</comment>
<feature type="compositionally biased region" description="Low complexity" evidence="2">
    <location>
        <begin position="227"/>
        <end position="254"/>
    </location>
</feature>